<keyword evidence="4 7" id="KW-0732">Signal</keyword>
<dbReference type="InterPro" id="IPR017585">
    <property type="entry name" value="SAF_FlgA"/>
</dbReference>
<dbReference type="Gene3D" id="2.30.30.760">
    <property type="match status" value="1"/>
</dbReference>
<comment type="subcellular location">
    <subcellularLocation>
        <location evidence="1 7">Periplasm</location>
    </subcellularLocation>
</comment>
<sequence length="228" mass="24916">MISRVCLILPTLLLSKTCFAATDVTAELQTQAEQFVYTQLVIDPTSQAEVTASSIDSRRIQHPCTGHITPTLAGNGDIKRNTTVKLSCDETPTWEIYVPVRVRILKPFVTVSEPITKNTVLTAGLLKVDFMDEVMLRGDNFTEPSLLVGSRSKRDLKPGQPVRQNQICVVCRDDTVAIEASTSGIAISTAGKALQDGSFGDTIRVQNLRSQRVISATVEAVGRVRVRM</sequence>
<feature type="signal peptide" evidence="7">
    <location>
        <begin position="1"/>
        <end position="20"/>
    </location>
</feature>
<keyword evidence="9" id="KW-0969">Cilium</keyword>
<dbReference type="InterPro" id="IPR039246">
    <property type="entry name" value="Flagellar_FlgA"/>
</dbReference>
<organism evidence="9 10">
    <name type="scientific">Pseudaeromonas sharmana</name>
    <dbReference type="NCBI Taxonomy" id="328412"/>
    <lineage>
        <taxon>Bacteria</taxon>
        <taxon>Pseudomonadati</taxon>
        <taxon>Pseudomonadota</taxon>
        <taxon>Gammaproteobacteria</taxon>
        <taxon>Aeromonadales</taxon>
        <taxon>Aeromonadaceae</taxon>
        <taxon>Pseudaeromonas</taxon>
    </lineage>
</organism>
<dbReference type="SMART" id="SM00858">
    <property type="entry name" value="SAF"/>
    <property type="match status" value="1"/>
</dbReference>
<keyword evidence="7" id="KW-1005">Bacterial flagellum biogenesis</keyword>
<dbReference type="InterPro" id="IPR013974">
    <property type="entry name" value="SAF"/>
</dbReference>
<evidence type="ECO:0000256" key="5">
    <source>
        <dbReference type="ARBA" id="ARBA00022764"/>
    </source>
</evidence>
<protein>
    <recommendedName>
        <fullName evidence="3 7">Flagella basal body P-ring formation protein FlgA</fullName>
    </recommendedName>
</protein>
<evidence type="ECO:0000313" key="10">
    <source>
        <dbReference type="Proteomes" id="UP001595692"/>
    </source>
</evidence>
<dbReference type="PANTHER" id="PTHR36307:SF1">
    <property type="entry name" value="FLAGELLA BASAL BODY P-RING FORMATION PROTEIN FLGA"/>
    <property type="match status" value="1"/>
</dbReference>
<dbReference type="NCBIfam" id="TIGR03170">
    <property type="entry name" value="flgA_cterm"/>
    <property type="match status" value="1"/>
</dbReference>
<comment type="function">
    <text evidence="6 7">Involved in the assembly process of the P-ring formation. It may associate with FlgF on the rod constituting a structure essential for the P-ring assembly or may act as a modulator protein for the P-ring assembly.</text>
</comment>
<evidence type="ECO:0000313" key="9">
    <source>
        <dbReference type="EMBL" id="MFC3912126.1"/>
    </source>
</evidence>
<keyword evidence="9" id="KW-0966">Cell projection</keyword>
<reference evidence="10" key="1">
    <citation type="journal article" date="2019" name="Int. J. Syst. Evol. Microbiol.">
        <title>The Global Catalogue of Microorganisms (GCM) 10K type strain sequencing project: providing services to taxonomists for standard genome sequencing and annotation.</title>
        <authorList>
            <consortium name="The Broad Institute Genomics Platform"/>
            <consortium name="The Broad Institute Genome Sequencing Center for Infectious Disease"/>
            <person name="Wu L."/>
            <person name="Ma J."/>
        </authorList>
    </citation>
    <scope>NUCLEOTIDE SEQUENCE [LARGE SCALE GENOMIC DNA]</scope>
    <source>
        <strain evidence="10">CCUG 54939</strain>
    </source>
</reference>
<dbReference type="PANTHER" id="PTHR36307">
    <property type="entry name" value="FLAGELLA BASAL BODY P-RING FORMATION PROTEIN FLGA"/>
    <property type="match status" value="1"/>
</dbReference>
<name>A0ABV8CJV8_9GAMM</name>
<comment type="caution">
    <text evidence="9">The sequence shown here is derived from an EMBL/GenBank/DDBJ whole genome shotgun (WGS) entry which is preliminary data.</text>
</comment>
<evidence type="ECO:0000256" key="6">
    <source>
        <dbReference type="ARBA" id="ARBA00025643"/>
    </source>
</evidence>
<evidence type="ECO:0000256" key="7">
    <source>
        <dbReference type="RuleBase" id="RU362063"/>
    </source>
</evidence>
<evidence type="ECO:0000256" key="3">
    <source>
        <dbReference type="ARBA" id="ARBA00014754"/>
    </source>
</evidence>
<dbReference type="CDD" id="cd11614">
    <property type="entry name" value="SAF_CpaB_FlgA_like"/>
    <property type="match status" value="1"/>
</dbReference>
<evidence type="ECO:0000256" key="1">
    <source>
        <dbReference type="ARBA" id="ARBA00004418"/>
    </source>
</evidence>
<evidence type="ECO:0000256" key="4">
    <source>
        <dbReference type="ARBA" id="ARBA00022729"/>
    </source>
</evidence>
<dbReference type="InterPro" id="IPR041231">
    <property type="entry name" value="FlgA_N"/>
</dbReference>
<comment type="similarity">
    <text evidence="2 7">Belongs to the FlgA family.</text>
</comment>
<proteinExistence type="inferred from homology"/>
<keyword evidence="5 7" id="KW-0574">Periplasm</keyword>
<accession>A0ABV8CJV8</accession>
<feature type="chain" id="PRO_5044997939" description="Flagella basal body P-ring formation protein FlgA" evidence="7">
    <location>
        <begin position="21"/>
        <end position="228"/>
    </location>
</feature>
<evidence type="ECO:0000259" key="8">
    <source>
        <dbReference type="SMART" id="SM00858"/>
    </source>
</evidence>
<dbReference type="RefSeq" id="WP_377150159.1">
    <property type="nucleotide sequence ID" value="NZ_JBHSAF010000001.1"/>
</dbReference>
<dbReference type="EMBL" id="JBHSAF010000001">
    <property type="protein sequence ID" value="MFC3912126.1"/>
    <property type="molecule type" value="Genomic_DNA"/>
</dbReference>
<dbReference type="Pfam" id="PF17656">
    <property type="entry name" value="ChapFlgA_N"/>
    <property type="match status" value="1"/>
</dbReference>
<dbReference type="Pfam" id="PF13144">
    <property type="entry name" value="ChapFlgA"/>
    <property type="match status" value="1"/>
</dbReference>
<keyword evidence="9" id="KW-0282">Flagellum</keyword>
<dbReference type="Proteomes" id="UP001595692">
    <property type="component" value="Unassembled WGS sequence"/>
</dbReference>
<dbReference type="Gene3D" id="3.90.1210.10">
    <property type="entry name" value="Antifreeze-like/N-acetylneuraminic acid synthase C-terminal domain"/>
    <property type="match status" value="1"/>
</dbReference>
<keyword evidence="10" id="KW-1185">Reference proteome</keyword>
<gene>
    <name evidence="9" type="primary">flgA</name>
    <name evidence="9" type="ORF">ACFOSS_01450</name>
</gene>
<evidence type="ECO:0000256" key="2">
    <source>
        <dbReference type="ARBA" id="ARBA00010474"/>
    </source>
</evidence>
<feature type="domain" description="SAF" evidence="8">
    <location>
        <begin position="106"/>
        <end position="168"/>
    </location>
</feature>